<comment type="caution">
    <text evidence="2">The sequence shown here is derived from an EMBL/GenBank/DDBJ whole genome shotgun (WGS) entry which is preliminary data.</text>
</comment>
<evidence type="ECO:0000256" key="1">
    <source>
        <dbReference type="SAM" id="MobiDB-lite"/>
    </source>
</evidence>
<sequence>MLQTRRALFHRANSFIRFNYSSISHRNQGTSTTPSTPEDMTKNYNRHEVKGTTNNAYEDQPETAAETAKGAAAGAVEAGVELGKMAKKTVDGMVDAAENVRDSLDDDGGARTGKRSSDKYVEELRRQGDGYDLNDRL</sequence>
<protein>
    <submittedName>
        <fullName evidence="2">Uncharacterized protein</fullName>
    </submittedName>
</protein>
<reference evidence="2 3" key="1">
    <citation type="submission" date="2024-06" db="EMBL/GenBank/DDBJ databases">
        <title>A chromosome level genome sequence of Diviner's sage (Salvia divinorum).</title>
        <authorList>
            <person name="Ford S.A."/>
            <person name="Ro D.-K."/>
            <person name="Ness R.W."/>
            <person name="Phillips M.A."/>
        </authorList>
    </citation>
    <scope>NUCLEOTIDE SEQUENCE [LARGE SCALE GENOMIC DNA]</scope>
    <source>
        <strain evidence="2">SAF-2024a</strain>
        <tissue evidence="2">Leaf</tissue>
    </source>
</reference>
<proteinExistence type="predicted"/>
<evidence type="ECO:0000313" key="2">
    <source>
        <dbReference type="EMBL" id="KAL1552004.1"/>
    </source>
</evidence>
<organism evidence="2 3">
    <name type="scientific">Salvia divinorum</name>
    <name type="common">Maria pastora</name>
    <name type="synonym">Diviner's sage</name>
    <dbReference type="NCBI Taxonomy" id="28513"/>
    <lineage>
        <taxon>Eukaryota</taxon>
        <taxon>Viridiplantae</taxon>
        <taxon>Streptophyta</taxon>
        <taxon>Embryophyta</taxon>
        <taxon>Tracheophyta</taxon>
        <taxon>Spermatophyta</taxon>
        <taxon>Magnoliopsida</taxon>
        <taxon>eudicotyledons</taxon>
        <taxon>Gunneridae</taxon>
        <taxon>Pentapetalae</taxon>
        <taxon>asterids</taxon>
        <taxon>lamiids</taxon>
        <taxon>Lamiales</taxon>
        <taxon>Lamiaceae</taxon>
        <taxon>Nepetoideae</taxon>
        <taxon>Mentheae</taxon>
        <taxon>Salviinae</taxon>
        <taxon>Salvia</taxon>
        <taxon>Salvia subgen. Calosphace</taxon>
    </lineage>
</organism>
<accession>A0ABD1H6E1</accession>
<dbReference type="EMBL" id="JBEAFC010000006">
    <property type="protein sequence ID" value="KAL1552004.1"/>
    <property type="molecule type" value="Genomic_DNA"/>
</dbReference>
<name>A0ABD1H6E1_SALDI</name>
<evidence type="ECO:0000313" key="3">
    <source>
        <dbReference type="Proteomes" id="UP001567538"/>
    </source>
</evidence>
<keyword evidence="3" id="KW-1185">Reference proteome</keyword>
<gene>
    <name evidence="2" type="ORF">AAHA92_12855</name>
</gene>
<feature type="region of interest" description="Disordered" evidence="1">
    <location>
        <begin position="99"/>
        <end position="137"/>
    </location>
</feature>
<dbReference type="Proteomes" id="UP001567538">
    <property type="component" value="Unassembled WGS sequence"/>
</dbReference>
<dbReference type="AlphaFoldDB" id="A0ABD1H6E1"/>
<feature type="compositionally biased region" description="Basic and acidic residues" evidence="1">
    <location>
        <begin position="115"/>
        <end position="137"/>
    </location>
</feature>